<dbReference type="InterPro" id="IPR047951">
    <property type="entry name" value="Transpos_ISL3"/>
</dbReference>
<evidence type="ECO:0000259" key="2">
    <source>
        <dbReference type="Pfam" id="PF13542"/>
    </source>
</evidence>
<feature type="non-terminal residue" evidence="3">
    <location>
        <position position="1"/>
    </location>
</feature>
<dbReference type="InterPro" id="IPR002560">
    <property type="entry name" value="Transposase_DDE"/>
</dbReference>
<feature type="domain" description="Transposase IS204/IS1001/IS1096/IS1165 helix-turn-helix" evidence="2">
    <location>
        <begin position="58"/>
        <end position="105"/>
    </location>
</feature>
<dbReference type="PANTHER" id="PTHR33498:SF1">
    <property type="entry name" value="TRANSPOSASE FOR INSERTION SEQUENCE ELEMENT IS1557"/>
    <property type="match status" value="1"/>
</dbReference>
<evidence type="ECO:0000259" key="1">
    <source>
        <dbReference type="Pfam" id="PF01610"/>
    </source>
</evidence>
<dbReference type="PANTHER" id="PTHR33498">
    <property type="entry name" value="TRANSPOSASE FOR INSERTION SEQUENCE ELEMENT IS1557"/>
    <property type="match status" value="1"/>
</dbReference>
<dbReference type="NCBIfam" id="NF033550">
    <property type="entry name" value="transpos_ISL3"/>
    <property type="match status" value="1"/>
</dbReference>
<dbReference type="OrthoDB" id="2154174at2"/>
<gene>
    <name evidence="3" type="ORF">SAMN05421767_1831</name>
</gene>
<name>A0A1H9Q0X4_9LACT</name>
<sequence>KPKCCPKCGCVNENYSITKHSFTKCSVKYNKIINSPCIINLKKQRFSCKECKATFIAETSLVNKHCQISNSLHAEISQEAERIQSIKDIAERHYVSWHTVNRIIRKNADAFNNYFSYLPEVLSFDEFKSVKCVTASMSFIYADGRTHEPIDIIRNRQQWYVINHFLKYPLEVRKNVKYVTMDMYSPYMGVVEECFPNAEIVIDRFHVVQHLNRSLNRIRIETMNSIKYSRPSDARKLKKDWKLILKNEDELSCDKYFTDRLYLGMVSEQTKVDYLLSLNPKLEQAYAIINDLKYDIKHHDADAFSFDLMESKKIPLRKYIRSTLQTLERYQDYIGNALHLTLSNGHLEGINNKIKTIKRVSYGYTNFDNFRARILCSFKTTVRPRTIRPLSFAEEAVQA</sequence>
<feature type="domain" description="Transposase IS204/IS1001/IS1096/IS1165 DDE" evidence="1">
    <location>
        <begin position="123"/>
        <end position="374"/>
    </location>
</feature>
<evidence type="ECO:0000313" key="3">
    <source>
        <dbReference type="EMBL" id="SER54090.1"/>
    </source>
</evidence>
<dbReference type="Proteomes" id="UP000198556">
    <property type="component" value="Unassembled WGS sequence"/>
</dbReference>
<keyword evidence="4" id="KW-1185">Reference proteome</keyword>
<dbReference type="Pfam" id="PF13542">
    <property type="entry name" value="HTH_Tnp_ISL3"/>
    <property type="match status" value="1"/>
</dbReference>
<dbReference type="InterPro" id="IPR032877">
    <property type="entry name" value="Transposase_HTH"/>
</dbReference>
<reference evidence="3 4" key="1">
    <citation type="submission" date="2016-10" db="EMBL/GenBank/DDBJ databases">
        <authorList>
            <person name="de Groot N.N."/>
        </authorList>
    </citation>
    <scope>NUCLEOTIDE SEQUENCE [LARGE SCALE GENOMIC DNA]</scope>
    <source>
        <strain evidence="3 4">DSM 15827</strain>
    </source>
</reference>
<accession>A0A1H9Q0X4</accession>
<dbReference type="AlphaFoldDB" id="A0A1H9Q0X4"/>
<organism evidence="3 4">
    <name type="scientific">Granulicatella balaenopterae</name>
    <dbReference type="NCBI Taxonomy" id="137733"/>
    <lineage>
        <taxon>Bacteria</taxon>
        <taxon>Bacillati</taxon>
        <taxon>Bacillota</taxon>
        <taxon>Bacilli</taxon>
        <taxon>Lactobacillales</taxon>
        <taxon>Carnobacteriaceae</taxon>
        <taxon>Granulicatella</taxon>
    </lineage>
</organism>
<protein>
    <submittedName>
        <fullName evidence="3">Transposase</fullName>
    </submittedName>
</protein>
<proteinExistence type="predicted"/>
<dbReference type="EMBL" id="FOGF01000083">
    <property type="protein sequence ID" value="SER54090.1"/>
    <property type="molecule type" value="Genomic_DNA"/>
</dbReference>
<dbReference type="Pfam" id="PF01610">
    <property type="entry name" value="DDE_Tnp_ISL3"/>
    <property type="match status" value="1"/>
</dbReference>
<evidence type="ECO:0000313" key="4">
    <source>
        <dbReference type="Proteomes" id="UP000198556"/>
    </source>
</evidence>
<dbReference type="RefSeq" id="WP_089748102.1">
    <property type="nucleotide sequence ID" value="NZ_FOGF01000083.1"/>
</dbReference>